<evidence type="ECO:0000256" key="6">
    <source>
        <dbReference type="ARBA" id="ARBA00022958"/>
    </source>
</evidence>
<feature type="domain" description="Potassium channel inwardly rectifying transmembrane" evidence="13">
    <location>
        <begin position="6"/>
        <end position="152"/>
    </location>
</feature>
<comment type="similarity">
    <text evidence="11">Belongs to the inward rectifier-type potassium channel (TC 1.A.2.1) family.</text>
</comment>
<keyword evidence="5 11" id="KW-0851">Voltage-gated channel</keyword>
<dbReference type="OMA" id="VPSEICW"/>
<dbReference type="InterPro" id="IPR016449">
    <property type="entry name" value="K_chnl_inward-rec_Kir"/>
</dbReference>
<dbReference type="GO" id="GO:0005242">
    <property type="term" value="F:inward rectifier potassium channel activity"/>
    <property type="evidence" value="ECO:0007669"/>
    <property type="project" value="InterPro"/>
</dbReference>
<keyword evidence="2 11" id="KW-0813">Transport</keyword>
<evidence type="ECO:0000256" key="8">
    <source>
        <dbReference type="ARBA" id="ARBA00023065"/>
    </source>
</evidence>
<feature type="transmembrane region" description="Helical" evidence="12">
    <location>
        <begin position="43"/>
        <end position="64"/>
    </location>
</feature>
<reference evidence="16" key="2">
    <citation type="submission" date="2018-07" db="EMBL/GenBank/DDBJ databases">
        <authorList>
            <person name="Quirk P.G."/>
            <person name="Krulwich T.A."/>
        </authorList>
    </citation>
    <scope>NUCLEOTIDE SEQUENCE</scope>
</reference>
<evidence type="ECO:0000259" key="14">
    <source>
        <dbReference type="Pfam" id="PF17655"/>
    </source>
</evidence>
<dbReference type="PANTHER" id="PTHR11767">
    <property type="entry name" value="INWARD RECTIFIER POTASSIUM CHANNEL"/>
    <property type="match status" value="1"/>
</dbReference>
<evidence type="ECO:0000256" key="3">
    <source>
        <dbReference type="ARBA" id="ARBA00022538"/>
    </source>
</evidence>
<keyword evidence="9 12" id="KW-0472">Membrane</keyword>
<reference evidence="15" key="1">
    <citation type="submission" date="2018-04" db="EMBL/GenBank/DDBJ databases">
        <authorList>
            <person name="Go L.Y."/>
            <person name="Mitchell J.A."/>
        </authorList>
    </citation>
    <scope>NUCLEOTIDE SEQUENCE</scope>
    <source>
        <tissue evidence="15">Whole organism</tissue>
    </source>
</reference>
<evidence type="ECO:0000256" key="1">
    <source>
        <dbReference type="ARBA" id="ARBA00004141"/>
    </source>
</evidence>
<dbReference type="InterPro" id="IPR041647">
    <property type="entry name" value="IRK_C"/>
</dbReference>
<dbReference type="VEuPathDB" id="VectorBase:CSON003188"/>
<dbReference type="Pfam" id="PF17655">
    <property type="entry name" value="IRK_C"/>
    <property type="match status" value="1"/>
</dbReference>
<dbReference type="AlphaFoldDB" id="A0A336L4H9"/>
<dbReference type="InterPro" id="IPR040445">
    <property type="entry name" value="Kir_TM"/>
</dbReference>
<dbReference type="PRINTS" id="PR01320">
    <property type="entry name" value="KIRCHANNEL"/>
</dbReference>
<dbReference type="GO" id="GO:1990573">
    <property type="term" value="P:potassium ion import across plasma membrane"/>
    <property type="evidence" value="ECO:0007669"/>
    <property type="project" value="TreeGrafter"/>
</dbReference>
<dbReference type="SUPFAM" id="SSF81324">
    <property type="entry name" value="Voltage-gated potassium channels"/>
    <property type="match status" value="1"/>
</dbReference>
<dbReference type="EMBL" id="UFQT01001563">
    <property type="protein sequence ID" value="SSX31022.1"/>
    <property type="molecule type" value="Genomic_DNA"/>
</dbReference>
<organism evidence="15">
    <name type="scientific">Culicoides sonorensis</name>
    <name type="common">Biting midge</name>
    <dbReference type="NCBI Taxonomy" id="179676"/>
    <lineage>
        <taxon>Eukaryota</taxon>
        <taxon>Metazoa</taxon>
        <taxon>Ecdysozoa</taxon>
        <taxon>Arthropoda</taxon>
        <taxon>Hexapoda</taxon>
        <taxon>Insecta</taxon>
        <taxon>Pterygota</taxon>
        <taxon>Neoptera</taxon>
        <taxon>Endopterygota</taxon>
        <taxon>Diptera</taxon>
        <taxon>Nematocera</taxon>
        <taxon>Chironomoidea</taxon>
        <taxon>Ceratopogonidae</taxon>
        <taxon>Ceratopogoninae</taxon>
        <taxon>Culicoides</taxon>
        <taxon>Monoculicoides</taxon>
    </lineage>
</organism>
<keyword evidence="3 11" id="KW-0633">Potassium transport</keyword>
<name>A0A336L4H9_CULSO</name>
<dbReference type="GO" id="GO:0034702">
    <property type="term" value="C:monoatomic ion channel complex"/>
    <property type="evidence" value="ECO:0007669"/>
    <property type="project" value="UniProtKB-KW"/>
</dbReference>
<feature type="domain" description="Inward rectifier potassium channel C-terminal" evidence="14">
    <location>
        <begin position="159"/>
        <end position="328"/>
    </location>
</feature>
<dbReference type="InterPro" id="IPR013518">
    <property type="entry name" value="K_chnl_inward-rec_Kir_cyto"/>
</dbReference>
<evidence type="ECO:0000256" key="12">
    <source>
        <dbReference type="SAM" id="Phobius"/>
    </source>
</evidence>
<keyword evidence="6 11" id="KW-0630">Potassium</keyword>
<evidence type="ECO:0000256" key="4">
    <source>
        <dbReference type="ARBA" id="ARBA00022692"/>
    </source>
</evidence>
<evidence type="ECO:0000256" key="5">
    <source>
        <dbReference type="ARBA" id="ARBA00022882"/>
    </source>
</evidence>
<evidence type="ECO:0000313" key="16">
    <source>
        <dbReference type="EMBL" id="SSX31022.1"/>
    </source>
</evidence>
<evidence type="ECO:0000256" key="10">
    <source>
        <dbReference type="ARBA" id="ARBA00023303"/>
    </source>
</evidence>
<dbReference type="SUPFAM" id="SSF81296">
    <property type="entry name" value="E set domains"/>
    <property type="match status" value="1"/>
</dbReference>
<protein>
    <submittedName>
        <fullName evidence="15">CSON003188 protein</fullName>
    </submittedName>
</protein>
<evidence type="ECO:0000256" key="7">
    <source>
        <dbReference type="ARBA" id="ARBA00022989"/>
    </source>
</evidence>
<keyword evidence="7 12" id="KW-1133">Transmembrane helix</keyword>
<dbReference type="GO" id="GO:0034765">
    <property type="term" value="P:regulation of monoatomic ion transmembrane transport"/>
    <property type="evidence" value="ECO:0007669"/>
    <property type="project" value="TreeGrafter"/>
</dbReference>
<feature type="transmembrane region" description="Helical" evidence="12">
    <location>
        <begin position="123"/>
        <end position="146"/>
    </location>
</feature>
<evidence type="ECO:0000256" key="2">
    <source>
        <dbReference type="ARBA" id="ARBA00022448"/>
    </source>
</evidence>
<dbReference type="Gene3D" id="2.60.40.1400">
    <property type="entry name" value="G protein-activated inward rectifier potassium channel 1"/>
    <property type="match status" value="1"/>
</dbReference>
<keyword evidence="4 11" id="KW-0812">Transmembrane</keyword>
<dbReference type="Gene3D" id="1.10.287.70">
    <property type="match status" value="1"/>
</dbReference>
<dbReference type="PANTHER" id="PTHR11767:SF115">
    <property type="entry name" value="INWARDLY RECTIFYING POTASSIUM CHANNEL 3, ISOFORM D"/>
    <property type="match status" value="1"/>
</dbReference>
<comment type="subcellular location">
    <subcellularLocation>
        <location evidence="1 11">Membrane</location>
        <topology evidence="1 11">Multi-pass membrane protein</topology>
    </subcellularLocation>
</comment>
<accession>A0A336L4H9</accession>
<sequence>MSGRIMTKSGNRRINEVRVPQKSLKFLKDIAHTLIELAWWKTVLIFISCYFLSWTFFAMLWYLIAWAHNDLEFDELSGERLNDGKAPCLTGGDTIHGVFMLSMESQVSTGYGEHYPNEECHEAIFLLIAQLVCGVLLDGCLVGIFYQKMIRPTKYTKAVRFSKNAVICQRDGKMCLIFRIVDHRQHHGIKTKVKAFIFREKTTMEGEHLGQCQSRLKLVSNGKLFLVWPETVCHYIDVNSPLYHYSAQSLLESNFEICVSITGDSRKTGQTVQARTSYLSSEILWGHRFTNIIEYDRTFGEYVADYERFDETICVDMPLCSAKRLDEMIKAYNYETELQALRDSEIKENNDNDEEEDIEVDLPDYSEDTDLDIVEDLKDARFLMNRKITRTTSVTQNFRGDDDQYTDKYQYITKSLTDIERERIVASKSNRLRKYRPSLQTMELDYDYE</sequence>
<dbReference type="GO" id="GO:0005886">
    <property type="term" value="C:plasma membrane"/>
    <property type="evidence" value="ECO:0007669"/>
    <property type="project" value="TreeGrafter"/>
</dbReference>
<dbReference type="EMBL" id="UFQS01001563">
    <property type="protein sequence ID" value="SSX11455.1"/>
    <property type="molecule type" value="Genomic_DNA"/>
</dbReference>
<keyword evidence="10 11" id="KW-0407">Ion channel</keyword>
<keyword evidence="8 11" id="KW-0406">Ion transport</keyword>
<dbReference type="Pfam" id="PF01007">
    <property type="entry name" value="IRK"/>
    <property type="match status" value="1"/>
</dbReference>
<evidence type="ECO:0000256" key="11">
    <source>
        <dbReference type="RuleBase" id="RU003822"/>
    </source>
</evidence>
<evidence type="ECO:0000259" key="13">
    <source>
        <dbReference type="Pfam" id="PF01007"/>
    </source>
</evidence>
<proteinExistence type="inferred from homology"/>
<evidence type="ECO:0000313" key="15">
    <source>
        <dbReference type="EMBL" id="SSX11455.1"/>
    </source>
</evidence>
<gene>
    <name evidence="15" type="primary">CSON003188</name>
</gene>
<dbReference type="InterPro" id="IPR014756">
    <property type="entry name" value="Ig_E-set"/>
</dbReference>
<evidence type="ECO:0000256" key="9">
    <source>
        <dbReference type="ARBA" id="ARBA00023136"/>
    </source>
</evidence>